<dbReference type="AlphaFoldDB" id="A0A378QQV3"/>
<keyword evidence="3" id="KW-1003">Cell membrane</keyword>
<keyword evidence="13" id="KW-1185">Reference proteome</keyword>
<evidence type="ECO:0000259" key="9">
    <source>
        <dbReference type="Pfam" id="PF00924"/>
    </source>
</evidence>
<dbReference type="SUPFAM" id="SSF82689">
    <property type="entry name" value="Mechanosensitive channel protein MscS (YggB), C-terminal domain"/>
    <property type="match status" value="1"/>
</dbReference>
<evidence type="ECO:0000313" key="12">
    <source>
        <dbReference type="EMBL" id="STZ03257.1"/>
    </source>
</evidence>
<keyword evidence="7" id="KW-0813">Transport</keyword>
<feature type="domain" description="Mechanosensitive ion channel MscS" evidence="9">
    <location>
        <begin position="167"/>
        <end position="232"/>
    </location>
</feature>
<comment type="similarity">
    <text evidence="2 7">Belongs to the MscS (TC 1.A.23) family.</text>
</comment>
<feature type="compositionally biased region" description="Basic and acidic residues" evidence="8">
    <location>
        <begin position="18"/>
        <end position="28"/>
    </location>
</feature>
<reference evidence="12 14" key="2">
    <citation type="submission" date="2018-06" db="EMBL/GenBank/DDBJ databases">
        <authorList>
            <consortium name="Pathogen Informatics"/>
            <person name="Doyle S."/>
        </authorList>
    </citation>
    <scope>NUCLEOTIDE SEQUENCE [LARGE SCALE GENOMIC DNA]</scope>
    <source>
        <strain evidence="12 14">NCTC11012</strain>
    </source>
</reference>
<dbReference type="Proteomes" id="UP000254618">
    <property type="component" value="Unassembled WGS sequence"/>
</dbReference>
<dbReference type="EMBL" id="MXAP01000019">
    <property type="protein sequence ID" value="OPH39913.1"/>
    <property type="molecule type" value="Genomic_DNA"/>
</dbReference>
<evidence type="ECO:0000256" key="4">
    <source>
        <dbReference type="ARBA" id="ARBA00022692"/>
    </source>
</evidence>
<comment type="subcellular location">
    <subcellularLocation>
        <location evidence="7">Cell inner membrane</location>
        <topology evidence="7">Multi-pass membrane protein</topology>
    </subcellularLocation>
    <subcellularLocation>
        <location evidence="1">Cell membrane</location>
        <topology evidence="1">Multi-pass membrane protein</topology>
    </subcellularLocation>
</comment>
<dbReference type="InterPro" id="IPR011014">
    <property type="entry name" value="MscS_channel_TM-2"/>
</dbReference>
<dbReference type="PANTHER" id="PTHR30221">
    <property type="entry name" value="SMALL-CONDUCTANCE MECHANOSENSITIVE CHANNEL"/>
    <property type="match status" value="1"/>
</dbReference>
<dbReference type="GO" id="GO:0005886">
    <property type="term" value="C:plasma membrane"/>
    <property type="evidence" value="ECO:0007669"/>
    <property type="project" value="UniProtKB-SubCell"/>
</dbReference>
<keyword evidence="5 7" id="KW-1133">Transmembrane helix</keyword>
<evidence type="ECO:0000259" key="10">
    <source>
        <dbReference type="Pfam" id="PF21082"/>
    </source>
</evidence>
<dbReference type="InterPro" id="IPR010920">
    <property type="entry name" value="LSM_dom_sf"/>
</dbReference>
<dbReference type="InterPro" id="IPR011066">
    <property type="entry name" value="MscS_channel_C_sf"/>
</dbReference>
<dbReference type="SUPFAM" id="SSF82861">
    <property type="entry name" value="Mechanosensitive channel protein MscS (YggB), transmembrane region"/>
    <property type="match status" value="1"/>
</dbReference>
<comment type="subunit">
    <text evidence="7">Homoheptamer.</text>
</comment>
<evidence type="ECO:0000256" key="1">
    <source>
        <dbReference type="ARBA" id="ARBA00004651"/>
    </source>
</evidence>
<dbReference type="Pfam" id="PF00924">
    <property type="entry name" value="MS_channel_2nd"/>
    <property type="match status" value="1"/>
</dbReference>
<evidence type="ECO:0000313" key="14">
    <source>
        <dbReference type="Proteomes" id="UP000254618"/>
    </source>
</evidence>
<sequence>MTEDTKQTPSPILGELKNSAEESAERLETTASRTGEVVAETTREVVTGTTRTVETASDYTLELLGITVDTRTLIANSAEFAVKAVLAIIIFYVGKWIGKHIVNLAKRAMVRSSVDGTAVSFLGNLLYGVMLAAVILASLNQLGISTTSFVAVLGAMTVAIGVSLKDQVSNLAAGVLIVVFHPFRRGDYVEVGGQTGTVQEITLVNTRIRTPNNHEVIIPNGDIMTSASINYSSLPNRRIEVPVGIGYDSDIKTARHIMMQMAQEHELVLKDPEPIVRVTELADSSVNLIMYVWTNNNDWWAVQCDLLERIKYAFDEAGVNIPFPIRTVQIDGLDKIMTHVGDDKADAHEIEMK</sequence>
<evidence type="ECO:0000256" key="3">
    <source>
        <dbReference type="ARBA" id="ARBA00022475"/>
    </source>
</evidence>
<keyword evidence="7" id="KW-0997">Cell inner membrane</keyword>
<comment type="caution">
    <text evidence="7">Lacks conserved residue(s) required for the propagation of feature annotation.</text>
</comment>
<proteinExistence type="inferred from homology"/>
<accession>A0A378QQV3</accession>
<dbReference type="PANTHER" id="PTHR30221:SF1">
    <property type="entry name" value="SMALL-CONDUCTANCE MECHANOSENSITIVE CHANNEL"/>
    <property type="match status" value="1"/>
</dbReference>
<evidence type="ECO:0000256" key="8">
    <source>
        <dbReference type="SAM" id="MobiDB-lite"/>
    </source>
</evidence>
<organism evidence="12 14">
    <name type="scientific">Moraxella equi</name>
    <dbReference type="NCBI Taxonomy" id="60442"/>
    <lineage>
        <taxon>Bacteria</taxon>
        <taxon>Pseudomonadati</taxon>
        <taxon>Pseudomonadota</taxon>
        <taxon>Gammaproteobacteria</taxon>
        <taxon>Moraxellales</taxon>
        <taxon>Moraxellaceae</taxon>
        <taxon>Moraxella</taxon>
    </lineage>
</organism>
<evidence type="ECO:0000313" key="11">
    <source>
        <dbReference type="EMBL" id="OPH39913.1"/>
    </source>
</evidence>
<dbReference type="RefSeq" id="WP_079324183.1">
    <property type="nucleotide sequence ID" value="NZ_MXAP01000019.1"/>
</dbReference>
<keyword evidence="7" id="KW-0407">Ion channel</keyword>
<dbReference type="Pfam" id="PF21082">
    <property type="entry name" value="MS_channel_3rd"/>
    <property type="match status" value="1"/>
</dbReference>
<evidence type="ECO:0000256" key="5">
    <source>
        <dbReference type="ARBA" id="ARBA00022989"/>
    </source>
</evidence>
<dbReference type="GO" id="GO:0008381">
    <property type="term" value="F:mechanosensitive monoatomic ion channel activity"/>
    <property type="evidence" value="ECO:0007669"/>
    <property type="project" value="InterPro"/>
</dbReference>
<name>A0A378QQV3_9GAMM</name>
<comment type="function">
    <text evidence="7">Mechanosensitive channel that participates in the regulation of osmotic pressure changes within the cell, opening in response to stretch forces in the membrane lipid bilayer, without the need for other proteins. Contributes to normal resistance to hypoosmotic shock. Forms an ion channel of 1.0 nanosiemens conductance with a slight preference for anions.</text>
</comment>
<evidence type="ECO:0000313" key="13">
    <source>
        <dbReference type="Proteomes" id="UP000190777"/>
    </source>
</evidence>
<feature type="transmembrane region" description="Helical" evidence="7">
    <location>
        <begin position="119"/>
        <end position="138"/>
    </location>
</feature>
<feature type="domain" description="Mechanosensitive ion channel MscS C-terminal" evidence="10">
    <location>
        <begin position="239"/>
        <end position="321"/>
    </location>
</feature>
<gene>
    <name evidence="12" type="primary">mscS_3</name>
    <name evidence="11" type="ORF">B5J93_01970</name>
    <name evidence="12" type="ORF">NCTC11012_01497</name>
</gene>
<evidence type="ECO:0000256" key="7">
    <source>
        <dbReference type="RuleBase" id="RU369025"/>
    </source>
</evidence>
<dbReference type="InterPro" id="IPR045275">
    <property type="entry name" value="MscS_archaea/bacteria_type"/>
</dbReference>
<reference evidence="11 13" key="1">
    <citation type="submission" date="2017-03" db="EMBL/GenBank/DDBJ databases">
        <title>Draft genome sequence of Moraxella equi CCUG 4950T type strain.</title>
        <authorList>
            <person name="Salva-Serra F."/>
            <person name="Engstrom-Jakobsson H."/>
            <person name="Thorell K."/>
            <person name="Jaen-Luchoro D."/>
            <person name="Gonzales-Siles L."/>
            <person name="Karlsson R."/>
            <person name="Yazdan S."/>
            <person name="Boulund F."/>
            <person name="Johnning A."/>
            <person name="Engstrand L."/>
            <person name="Kristiansson E."/>
            <person name="Moore E."/>
        </authorList>
    </citation>
    <scope>NUCLEOTIDE SEQUENCE [LARGE SCALE GENOMIC DNA]</scope>
    <source>
        <strain evidence="11 13">CCUG 4950</strain>
    </source>
</reference>
<dbReference type="InterPro" id="IPR006685">
    <property type="entry name" value="MscS_channel_2nd"/>
</dbReference>
<dbReference type="Gene3D" id="2.30.30.60">
    <property type="match status" value="1"/>
</dbReference>
<feature type="transmembrane region" description="Helical" evidence="7">
    <location>
        <begin position="144"/>
        <end position="164"/>
    </location>
</feature>
<dbReference type="SUPFAM" id="SSF50182">
    <property type="entry name" value="Sm-like ribonucleoproteins"/>
    <property type="match status" value="1"/>
</dbReference>
<keyword evidence="7" id="KW-0406">Ion transport</keyword>
<dbReference type="InterPro" id="IPR049278">
    <property type="entry name" value="MS_channel_C"/>
</dbReference>
<dbReference type="Proteomes" id="UP000190777">
    <property type="component" value="Unassembled WGS sequence"/>
</dbReference>
<dbReference type="Gene3D" id="1.10.287.1260">
    <property type="match status" value="1"/>
</dbReference>
<dbReference type="InterPro" id="IPR023408">
    <property type="entry name" value="MscS_beta-dom_sf"/>
</dbReference>
<evidence type="ECO:0000256" key="2">
    <source>
        <dbReference type="ARBA" id="ARBA00008017"/>
    </source>
</evidence>
<protein>
    <recommendedName>
        <fullName evidence="7">Small-conductance mechanosensitive channel</fullName>
    </recommendedName>
</protein>
<evidence type="ECO:0000256" key="6">
    <source>
        <dbReference type="ARBA" id="ARBA00023136"/>
    </source>
</evidence>
<dbReference type="Gene3D" id="3.30.70.100">
    <property type="match status" value="1"/>
</dbReference>
<keyword evidence="6 7" id="KW-0472">Membrane</keyword>
<feature type="region of interest" description="Disordered" evidence="8">
    <location>
        <begin position="1"/>
        <end position="33"/>
    </location>
</feature>
<keyword evidence="4 7" id="KW-0812">Transmembrane</keyword>
<dbReference type="EMBL" id="UGQF01000001">
    <property type="protein sequence ID" value="STZ03257.1"/>
    <property type="molecule type" value="Genomic_DNA"/>
</dbReference>